<dbReference type="PROSITE" id="PS01179">
    <property type="entry name" value="PID"/>
    <property type="match status" value="1"/>
</dbReference>
<protein>
    <submittedName>
        <fullName evidence="2">PTB/PI domain,PH domain-like</fullName>
    </submittedName>
</protein>
<gene>
    <name evidence="2" type="ORF">CINCED_3A018696</name>
</gene>
<dbReference type="InterPro" id="IPR006020">
    <property type="entry name" value="PTB/PI_dom"/>
</dbReference>
<organism evidence="2 3">
    <name type="scientific">Cinara cedri</name>
    <dbReference type="NCBI Taxonomy" id="506608"/>
    <lineage>
        <taxon>Eukaryota</taxon>
        <taxon>Metazoa</taxon>
        <taxon>Ecdysozoa</taxon>
        <taxon>Arthropoda</taxon>
        <taxon>Hexapoda</taxon>
        <taxon>Insecta</taxon>
        <taxon>Pterygota</taxon>
        <taxon>Neoptera</taxon>
        <taxon>Paraneoptera</taxon>
        <taxon>Hemiptera</taxon>
        <taxon>Sternorrhyncha</taxon>
        <taxon>Aphidomorpha</taxon>
        <taxon>Aphidoidea</taxon>
        <taxon>Aphididae</taxon>
        <taxon>Lachninae</taxon>
        <taxon>Cinara</taxon>
    </lineage>
</organism>
<evidence type="ECO:0000313" key="2">
    <source>
        <dbReference type="EMBL" id="VVC34174.1"/>
    </source>
</evidence>
<dbReference type="EMBL" id="CABPRJ010000985">
    <property type="protein sequence ID" value="VVC34174.1"/>
    <property type="molecule type" value="Genomic_DNA"/>
</dbReference>
<dbReference type="Gene3D" id="2.30.29.30">
    <property type="entry name" value="Pleckstrin-homology domain (PH domain)/Phosphotyrosine-binding domain (PTB)"/>
    <property type="match status" value="1"/>
</dbReference>
<dbReference type="InterPro" id="IPR011993">
    <property type="entry name" value="PH-like_dom_sf"/>
</dbReference>
<dbReference type="AlphaFoldDB" id="A0A5E4MUS5"/>
<dbReference type="OrthoDB" id="6624831at2759"/>
<proteinExistence type="predicted"/>
<reference evidence="2 3" key="1">
    <citation type="submission" date="2019-08" db="EMBL/GenBank/DDBJ databases">
        <authorList>
            <person name="Alioto T."/>
            <person name="Alioto T."/>
            <person name="Gomez Garrido J."/>
        </authorList>
    </citation>
    <scope>NUCLEOTIDE SEQUENCE [LARGE SCALE GENOMIC DNA]</scope>
</reference>
<dbReference type="Pfam" id="PF00640">
    <property type="entry name" value="PID"/>
    <property type="match status" value="1"/>
</dbReference>
<dbReference type="PANTHER" id="PTHR15832">
    <property type="entry name" value="SHC (SRC HOMOLOGY DOMAIN C-TERMINAL) ADAPTOR HOMOLOG"/>
    <property type="match status" value="1"/>
</dbReference>
<dbReference type="SUPFAM" id="SSF50729">
    <property type="entry name" value="PH domain-like"/>
    <property type="match status" value="1"/>
</dbReference>
<sequence length="154" mass="17656">MAKHRKVQIEKEVSLLITVTGIKVCSPDGKEVLMAHGLRRVSYATCDPGCKQFCFLARQPGGHINKQYCHLFVTKTAEQPRGNDERDNNLLTTNNSIVGFHNKESIKRNVSIEWKPQGVPLRPFKNPKKIDTKEEDLKKLRVTNITDVFQDRER</sequence>
<keyword evidence="3" id="KW-1185">Reference proteome</keyword>
<feature type="domain" description="PID" evidence="1">
    <location>
        <begin position="12"/>
        <end position="72"/>
    </location>
</feature>
<dbReference type="Proteomes" id="UP000325440">
    <property type="component" value="Unassembled WGS sequence"/>
</dbReference>
<name>A0A5E4MUS5_9HEMI</name>
<accession>A0A5E4MUS5</accession>
<dbReference type="PANTHER" id="PTHR15832:SF2">
    <property type="entry name" value="SH2 DOMAIN-CONTAINING PROTEIN"/>
    <property type="match status" value="1"/>
</dbReference>
<evidence type="ECO:0000259" key="1">
    <source>
        <dbReference type="PROSITE" id="PS01179"/>
    </source>
</evidence>
<evidence type="ECO:0000313" key="3">
    <source>
        <dbReference type="Proteomes" id="UP000325440"/>
    </source>
</evidence>